<accession>A0A0F9QRA7</accession>
<sequence>MSNEKGNTTSFLVYADPAIKNSLSYLFSVILKFEFDGCMSADDVARRMNREPAPHLALVDMTQNVLQALELIRQLRACSTKLVIIGMQQADGKFGCDAFIAGATDVVVWPCNLRELAARLMLRLSKTPSTELLPECTTDWDAEAYITSRASHSFRGASYARLICTGRKNCVS</sequence>
<comment type="caution">
    <text evidence="2">The sequence shown here is derived from an EMBL/GenBank/DDBJ whole genome shotgun (WGS) entry which is preliminary data.</text>
</comment>
<proteinExistence type="predicted"/>
<dbReference type="AlphaFoldDB" id="A0A0F9QRA7"/>
<reference evidence="2" key="1">
    <citation type="journal article" date="2015" name="Nature">
        <title>Complex archaea that bridge the gap between prokaryotes and eukaryotes.</title>
        <authorList>
            <person name="Spang A."/>
            <person name="Saw J.H."/>
            <person name="Jorgensen S.L."/>
            <person name="Zaremba-Niedzwiedzka K."/>
            <person name="Martijn J."/>
            <person name="Lind A.E."/>
            <person name="van Eijk R."/>
            <person name="Schleper C."/>
            <person name="Guy L."/>
            <person name="Ettema T.J."/>
        </authorList>
    </citation>
    <scope>NUCLEOTIDE SEQUENCE</scope>
</reference>
<dbReference type="PROSITE" id="PS50110">
    <property type="entry name" value="RESPONSE_REGULATORY"/>
    <property type="match status" value="1"/>
</dbReference>
<dbReference type="GO" id="GO:0000160">
    <property type="term" value="P:phosphorelay signal transduction system"/>
    <property type="evidence" value="ECO:0007669"/>
    <property type="project" value="InterPro"/>
</dbReference>
<dbReference type="InterPro" id="IPR001789">
    <property type="entry name" value="Sig_transdc_resp-reg_receiver"/>
</dbReference>
<dbReference type="EMBL" id="LAZR01001759">
    <property type="protein sequence ID" value="KKN39507.1"/>
    <property type="molecule type" value="Genomic_DNA"/>
</dbReference>
<evidence type="ECO:0000259" key="1">
    <source>
        <dbReference type="PROSITE" id="PS50110"/>
    </source>
</evidence>
<dbReference type="InterPro" id="IPR011006">
    <property type="entry name" value="CheY-like_superfamily"/>
</dbReference>
<dbReference type="SUPFAM" id="SSF52172">
    <property type="entry name" value="CheY-like"/>
    <property type="match status" value="1"/>
</dbReference>
<dbReference type="Gene3D" id="3.40.50.2300">
    <property type="match status" value="1"/>
</dbReference>
<feature type="domain" description="Response regulatory" evidence="1">
    <location>
        <begin position="9"/>
        <end position="124"/>
    </location>
</feature>
<evidence type="ECO:0000313" key="2">
    <source>
        <dbReference type="EMBL" id="KKN39507.1"/>
    </source>
</evidence>
<name>A0A0F9QRA7_9ZZZZ</name>
<organism evidence="2">
    <name type="scientific">marine sediment metagenome</name>
    <dbReference type="NCBI Taxonomy" id="412755"/>
    <lineage>
        <taxon>unclassified sequences</taxon>
        <taxon>metagenomes</taxon>
        <taxon>ecological metagenomes</taxon>
    </lineage>
</organism>
<protein>
    <recommendedName>
        <fullName evidence="1">Response regulatory domain-containing protein</fullName>
    </recommendedName>
</protein>
<gene>
    <name evidence="2" type="ORF">LCGC14_0742550</name>
</gene>